<sequence>MLKINDDSQPIVYQSAVGSDELFPLNSNNTSTLTVTGPNPTKPHEEELNNIPQIEEEMS</sequence>
<evidence type="ECO:0000256" key="1">
    <source>
        <dbReference type="SAM" id="MobiDB-lite"/>
    </source>
</evidence>
<proteinExistence type="predicted"/>
<reference evidence="3 4" key="1">
    <citation type="submission" date="2017-11" db="EMBL/GenBank/DDBJ databases">
        <title>De novo assembly and phasing of dikaryotic genomes from two isolates of Puccinia coronata f. sp. avenae, the causal agent of oat crown rust.</title>
        <authorList>
            <person name="Miller M.E."/>
            <person name="Zhang Y."/>
            <person name="Omidvar V."/>
            <person name="Sperschneider J."/>
            <person name="Schwessinger B."/>
            <person name="Raley C."/>
            <person name="Palmer J.M."/>
            <person name="Garnica D."/>
            <person name="Upadhyaya N."/>
            <person name="Rathjen J."/>
            <person name="Taylor J.M."/>
            <person name="Park R.F."/>
            <person name="Dodds P.N."/>
            <person name="Hirsch C.D."/>
            <person name="Kianian S.F."/>
            <person name="Figueroa M."/>
        </authorList>
    </citation>
    <scope>NUCLEOTIDE SEQUENCE [LARGE SCALE GENOMIC DNA]</scope>
    <source>
        <strain evidence="3">12SD80</strain>
    </source>
</reference>
<dbReference type="Proteomes" id="UP000235392">
    <property type="component" value="Unassembled WGS sequence"/>
</dbReference>
<feature type="compositionally biased region" description="Low complexity" evidence="1">
    <location>
        <begin position="25"/>
        <end position="34"/>
    </location>
</feature>
<feature type="region of interest" description="Disordered" evidence="1">
    <location>
        <begin position="24"/>
        <end position="59"/>
    </location>
</feature>
<dbReference type="EMBL" id="PGCI01000654">
    <property type="protein sequence ID" value="PLW22725.1"/>
    <property type="molecule type" value="Genomic_DNA"/>
</dbReference>
<gene>
    <name evidence="3" type="ORF">PCASD_03080</name>
    <name evidence="2" type="ORF">PCASD_11092</name>
</gene>
<organism evidence="3 4">
    <name type="scientific">Puccinia coronata f. sp. avenae</name>
    <dbReference type="NCBI Taxonomy" id="200324"/>
    <lineage>
        <taxon>Eukaryota</taxon>
        <taxon>Fungi</taxon>
        <taxon>Dikarya</taxon>
        <taxon>Basidiomycota</taxon>
        <taxon>Pucciniomycotina</taxon>
        <taxon>Pucciniomycetes</taxon>
        <taxon>Pucciniales</taxon>
        <taxon>Pucciniaceae</taxon>
        <taxon>Puccinia</taxon>
    </lineage>
</organism>
<evidence type="ECO:0000313" key="4">
    <source>
        <dbReference type="Proteomes" id="UP000235392"/>
    </source>
</evidence>
<accession>A0A2N5V5S9</accession>
<dbReference type="AlphaFoldDB" id="A0A2N5V5S9"/>
<protein>
    <submittedName>
        <fullName evidence="3">Uncharacterized protein</fullName>
    </submittedName>
</protein>
<name>A0A2N5V5S9_9BASI</name>
<evidence type="ECO:0000313" key="3">
    <source>
        <dbReference type="EMBL" id="PLW45340.1"/>
    </source>
</evidence>
<comment type="caution">
    <text evidence="3">The sequence shown here is derived from an EMBL/GenBank/DDBJ whole genome shotgun (WGS) entry which is preliminary data.</text>
</comment>
<evidence type="ECO:0000313" key="2">
    <source>
        <dbReference type="EMBL" id="PLW22725.1"/>
    </source>
</evidence>
<dbReference type="EMBL" id="PGCI01000049">
    <property type="protein sequence ID" value="PLW45340.1"/>
    <property type="molecule type" value="Genomic_DNA"/>
</dbReference>